<dbReference type="InterPro" id="IPR014729">
    <property type="entry name" value="Rossmann-like_a/b/a_fold"/>
</dbReference>
<dbReference type="InterPro" id="IPR035684">
    <property type="entry name" value="ArgRS_core"/>
</dbReference>
<dbReference type="Pfam" id="PF00750">
    <property type="entry name" value="tRNA-synt_1d"/>
    <property type="match status" value="1"/>
</dbReference>
<dbReference type="GO" id="GO:0005524">
    <property type="term" value="F:ATP binding"/>
    <property type="evidence" value="ECO:0007669"/>
    <property type="project" value="UniProtKB-UniRule"/>
</dbReference>
<dbReference type="InterPro" id="IPR005148">
    <property type="entry name" value="Arg-tRNA-synth_N"/>
</dbReference>
<evidence type="ECO:0000256" key="10">
    <source>
        <dbReference type="RuleBase" id="RU363038"/>
    </source>
</evidence>
<comment type="catalytic activity">
    <reaction evidence="8 9">
        <text>tRNA(Arg) + L-arginine + ATP = L-arginyl-tRNA(Arg) + AMP + diphosphate</text>
        <dbReference type="Rhea" id="RHEA:20301"/>
        <dbReference type="Rhea" id="RHEA-COMP:9658"/>
        <dbReference type="Rhea" id="RHEA-COMP:9673"/>
        <dbReference type="ChEBI" id="CHEBI:30616"/>
        <dbReference type="ChEBI" id="CHEBI:32682"/>
        <dbReference type="ChEBI" id="CHEBI:33019"/>
        <dbReference type="ChEBI" id="CHEBI:78442"/>
        <dbReference type="ChEBI" id="CHEBI:78513"/>
        <dbReference type="ChEBI" id="CHEBI:456215"/>
        <dbReference type="EC" id="6.1.1.19"/>
    </reaction>
</comment>
<evidence type="ECO:0000256" key="2">
    <source>
        <dbReference type="ARBA" id="ARBA00022490"/>
    </source>
</evidence>
<dbReference type="SUPFAM" id="SSF52374">
    <property type="entry name" value="Nucleotidylyl transferase"/>
    <property type="match status" value="1"/>
</dbReference>
<reference evidence="13 14" key="1">
    <citation type="submission" date="2020-07" db="EMBL/GenBank/DDBJ databases">
        <title>Characterization and genome sequencing of isolate MD1, a novel member within the family Lachnospiraceae.</title>
        <authorList>
            <person name="Rettenmaier R."/>
            <person name="Di Bello L."/>
            <person name="Zinser C."/>
            <person name="Scheitz K."/>
            <person name="Liebl W."/>
            <person name="Zverlov V."/>
        </authorList>
    </citation>
    <scope>NUCLEOTIDE SEQUENCE [LARGE SCALE GENOMIC DNA]</scope>
    <source>
        <strain evidence="13 14">MD1</strain>
    </source>
</reference>
<dbReference type="SUPFAM" id="SSF47323">
    <property type="entry name" value="Anticodon-binding domain of a subclass of class I aminoacyl-tRNA synthetases"/>
    <property type="match status" value="1"/>
</dbReference>
<dbReference type="Gene3D" id="3.30.1360.70">
    <property type="entry name" value="Arginyl tRNA synthetase N-terminal domain"/>
    <property type="match status" value="1"/>
</dbReference>
<dbReference type="InterPro" id="IPR008909">
    <property type="entry name" value="DALR_anticod-bd"/>
</dbReference>
<dbReference type="SMART" id="SM01016">
    <property type="entry name" value="Arg_tRNA_synt_N"/>
    <property type="match status" value="1"/>
</dbReference>
<comment type="subcellular location">
    <subcellularLocation>
        <location evidence="9">Cytoplasm</location>
    </subcellularLocation>
</comment>
<dbReference type="FunFam" id="3.40.50.620:FF:000116">
    <property type="entry name" value="Arginine--tRNA ligase"/>
    <property type="match status" value="1"/>
</dbReference>
<dbReference type="PROSITE" id="PS00178">
    <property type="entry name" value="AA_TRNA_LIGASE_I"/>
    <property type="match status" value="1"/>
</dbReference>
<proteinExistence type="inferred from homology"/>
<keyword evidence="14" id="KW-1185">Reference proteome</keyword>
<dbReference type="InterPro" id="IPR001278">
    <property type="entry name" value="Arg-tRNA-ligase"/>
</dbReference>
<dbReference type="EC" id="6.1.1.19" evidence="9"/>
<dbReference type="PANTHER" id="PTHR11956">
    <property type="entry name" value="ARGINYL-TRNA SYNTHETASE"/>
    <property type="match status" value="1"/>
</dbReference>
<dbReference type="InterPro" id="IPR001412">
    <property type="entry name" value="aa-tRNA-synth_I_CS"/>
</dbReference>
<dbReference type="PRINTS" id="PR01038">
    <property type="entry name" value="TRNASYNTHARG"/>
</dbReference>
<dbReference type="NCBIfam" id="TIGR00456">
    <property type="entry name" value="argS"/>
    <property type="match status" value="1"/>
</dbReference>
<evidence type="ECO:0000259" key="12">
    <source>
        <dbReference type="SMART" id="SM01016"/>
    </source>
</evidence>
<dbReference type="Proteomes" id="UP000574276">
    <property type="component" value="Unassembled WGS sequence"/>
</dbReference>
<dbReference type="HAMAP" id="MF_00123">
    <property type="entry name" value="Arg_tRNA_synth"/>
    <property type="match status" value="1"/>
</dbReference>
<evidence type="ECO:0000256" key="9">
    <source>
        <dbReference type="HAMAP-Rule" id="MF_00123"/>
    </source>
</evidence>
<dbReference type="GO" id="GO:0004814">
    <property type="term" value="F:arginine-tRNA ligase activity"/>
    <property type="evidence" value="ECO:0007669"/>
    <property type="project" value="UniProtKB-UniRule"/>
</dbReference>
<keyword evidence="7 9" id="KW-0030">Aminoacyl-tRNA synthetase</keyword>
<evidence type="ECO:0000256" key="6">
    <source>
        <dbReference type="ARBA" id="ARBA00022917"/>
    </source>
</evidence>
<keyword evidence="2 9" id="KW-0963">Cytoplasm</keyword>
<dbReference type="Pfam" id="PF03485">
    <property type="entry name" value="Arg_tRNA_synt_N"/>
    <property type="match status" value="1"/>
</dbReference>
<dbReference type="Pfam" id="PF05746">
    <property type="entry name" value="DALR_1"/>
    <property type="match status" value="1"/>
</dbReference>
<comment type="caution">
    <text evidence="13">The sequence shown here is derived from an EMBL/GenBank/DDBJ whole genome shotgun (WGS) entry which is preliminary data.</text>
</comment>
<dbReference type="InterPro" id="IPR009080">
    <property type="entry name" value="tRNAsynth_Ia_anticodon-bd"/>
</dbReference>
<accession>A0A839JXD9</accession>
<evidence type="ECO:0000259" key="11">
    <source>
        <dbReference type="SMART" id="SM00836"/>
    </source>
</evidence>
<evidence type="ECO:0000256" key="1">
    <source>
        <dbReference type="ARBA" id="ARBA00005594"/>
    </source>
</evidence>
<organism evidence="13 14">
    <name type="scientific">Variimorphobacter saccharofermentans</name>
    <dbReference type="NCBI Taxonomy" id="2755051"/>
    <lineage>
        <taxon>Bacteria</taxon>
        <taxon>Bacillati</taxon>
        <taxon>Bacillota</taxon>
        <taxon>Clostridia</taxon>
        <taxon>Lachnospirales</taxon>
        <taxon>Lachnospiraceae</taxon>
        <taxon>Variimorphobacter</taxon>
    </lineage>
</organism>
<dbReference type="Gene3D" id="1.10.730.10">
    <property type="entry name" value="Isoleucyl-tRNA Synthetase, Domain 1"/>
    <property type="match status" value="1"/>
</dbReference>
<feature type="domain" description="DALR anticodon binding" evidence="11">
    <location>
        <begin position="470"/>
        <end position="589"/>
    </location>
</feature>
<keyword evidence="3 9" id="KW-0436">Ligase</keyword>
<gene>
    <name evidence="9 13" type="primary">argS</name>
    <name evidence="13" type="ORF">H0486_05585</name>
</gene>
<evidence type="ECO:0000256" key="4">
    <source>
        <dbReference type="ARBA" id="ARBA00022741"/>
    </source>
</evidence>
<evidence type="ECO:0000256" key="5">
    <source>
        <dbReference type="ARBA" id="ARBA00022840"/>
    </source>
</evidence>
<dbReference type="Gene3D" id="3.40.50.620">
    <property type="entry name" value="HUPs"/>
    <property type="match status" value="1"/>
</dbReference>
<name>A0A839JXD9_9FIRM</name>
<sequence length="589" mass="67182">MKTIIELISEEVKQSFAKFGYDEKYGMVTLSNRPDLCQYQCNGALAAAKQYKTAPINIAQPVVESLKSNSIFKEVTVIMPGFINITLSDEFLANYLNEMKKSEKFGCENENNPRTIIIDYGGPNIAKPLHVGHMRSAVIGESLKRILRFFGNKVIGDAHLGDWGTQMGLVIAELKRRKPELVYFNEDYTGDYPKEAPFTISELEEIYPAASEYSKSNPEFREEAKQITYLLQNGHRGYTAIWNHMLEVSVTDLMKIYETLNVSFDLWKKESDAQPYIPEMIQYFKDNNYARISEGALVVDVKEDTDTKEIPPCMILKSDGATLYNTTDLATIVERMKLFSPDQIIYITDKRQELYFETVFRCAKKTKLVKEDTKLNFIGFGTMNGKDGKPFKTREGGVMRLENLIKNVNDEVYRKIMENRSMTEEEAVQVAKKVGLAALKYGDLSNQVSKDYIFDVDRFTAFEGDTGPYILYTIVRIKSILAKYAELKKGLPSQSIILAAGSESERALMLELTKFNEMIATAYTEMAPHRICSYIYDLANAFNSFYHDNKIISEEDEEKQASWITLITLVQEQLLTCIDLLGFDAPERM</sequence>
<evidence type="ECO:0000313" key="14">
    <source>
        <dbReference type="Proteomes" id="UP000574276"/>
    </source>
</evidence>
<evidence type="ECO:0000313" key="13">
    <source>
        <dbReference type="EMBL" id="MBB2182345.1"/>
    </source>
</evidence>
<dbReference type="PANTHER" id="PTHR11956:SF5">
    <property type="entry name" value="ARGININE--TRNA LIGASE, CYTOPLASMIC"/>
    <property type="match status" value="1"/>
</dbReference>
<protein>
    <recommendedName>
        <fullName evidence="9">Arginine--tRNA ligase</fullName>
        <ecNumber evidence="9">6.1.1.19</ecNumber>
    </recommendedName>
    <alternativeName>
        <fullName evidence="9">Arginyl-tRNA synthetase</fullName>
        <shortName evidence="9">ArgRS</shortName>
    </alternativeName>
</protein>
<comment type="subunit">
    <text evidence="9">Monomer.</text>
</comment>
<dbReference type="GO" id="GO:0005737">
    <property type="term" value="C:cytoplasm"/>
    <property type="evidence" value="ECO:0007669"/>
    <property type="project" value="UniProtKB-SubCell"/>
</dbReference>
<feature type="domain" description="Arginyl tRNA synthetase N-terminal" evidence="12">
    <location>
        <begin position="2"/>
        <end position="87"/>
    </location>
</feature>
<dbReference type="EMBL" id="JACEGA010000001">
    <property type="protein sequence ID" value="MBB2182345.1"/>
    <property type="molecule type" value="Genomic_DNA"/>
</dbReference>
<dbReference type="SMART" id="SM00836">
    <property type="entry name" value="DALR_1"/>
    <property type="match status" value="1"/>
</dbReference>
<dbReference type="AlphaFoldDB" id="A0A839JXD9"/>
<dbReference type="SUPFAM" id="SSF55190">
    <property type="entry name" value="Arginyl-tRNA synthetase (ArgRS), N-terminal 'additional' domain"/>
    <property type="match status" value="1"/>
</dbReference>
<dbReference type="RefSeq" id="WP_228352070.1">
    <property type="nucleotide sequence ID" value="NZ_JACEGA010000001.1"/>
</dbReference>
<evidence type="ECO:0000256" key="8">
    <source>
        <dbReference type="ARBA" id="ARBA00049339"/>
    </source>
</evidence>
<dbReference type="GO" id="GO:0006420">
    <property type="term" value="P:arginyl-tRNA aminoacylation"/>
    <property type="evidence" value="ECO:0007669"/>
    <property type="project" value="UniProtKB-UniRule"/>
</dbReference>
<keyword evidence="6 9" id="KW-0648">Protein biosynthesis</keyword>
<evidence type="ECO:0000256" key="3">
    <source>
        <dbReference type="ARBA" id="ARBA00022598"/>
    </source>
</evidence>
<evidence type="ECO:0000256" key="7">
    <source>
        <dbReference type="ARBA" id="ARBA00023146"/>
    </source>
</evidence>
<feature type="short sequence motif" description="'HIGH' region" evidence="9">
    <location>
        <begin position="123"/>
        <end position="133"/>
    </location>
</feature>
<keyword evidence="5 9" id="KW-0067">ATP-binding</keyword>
<dbReference type="InterPro" id="IPR036695">
    <property type="entry name" value="Arg-tRNA-synth_N_sf"/>
</dbReference>
<keyword evidence="4 9" id="KW-0547">Nucleotide-binding</keyword>
<comment type="similarity">
    <text evidence="1 9 10">Belongs to the class-I aminoacyl-tRNA synthetase family.</text>
</comment>